<evidence type="ECO:0000256" key="3">
    <source>
        <dbReference type="ARBA" id="ARBA00022691"/>
    </source>
</evidence>
<reference evidence="8 9" key="1">
    <citation type="submission" date="2024-06" db="EMBL/GenBank/DDBJ databases">
        <title>Lysinibacillus zambalefons sp. nov., a Novel Firmicute Isolated from the Poon Bato Zambales Hyperalkaline Spring.</title>
        <authorList>
            <person name="Aja J.A."/>
            <person name="Lazaro J.E.H."/>
            <person name="Llorin L.D."/>
            <person name="Lim K.R."/>
            <person name="Teodosio J."/>
            <person name="Dalisay D.S."/>
        </authorList>
    </citation>
    <scope>NUCLEOTIDE SEQUENCE [LARGE SCALE GENOMIC DNA]</scope>
    <source>
        <strain evidence="8 9">M3</strain>
    </source>
</reference>
<evidence type="ECO:0000256" key="7">
    <source>
        <dbReference type="RuleBase" id="RU000417"/>
    </source>
</evidence>
<keyword evidence="3 5" id="KW-0949">S-adenosyl-L-methionine</keyword>
<dbReference type="PANTHER" id="PTHR10629:SF52">
    <property type="entry name" value="DNA (CYTOSINE-5)-METHYLTRANSFERASE 1"/>
    <property type="match status" value="1"/>
</dbReference>
<evidence type="ECO:0000313" key="9">
    <source>
        <dbReference type="Proteomes" id="UP001478862"/>
    </source>
</evidence>
<keyword evidence="1 5" id="KW-0489">Methyltransferase</keyword>
<dbReference type="EMBL" id="JBEGDG010000024">
    <property type="protein sequence ID" value="MEQ6357332.1"/>
    <property type="molecule type" value="Genomic_DNA"/>
</dbReference>
<dbReference type="GO" id="GO:0003886">
    <property type="term" value="F:DNA (cytosine-5-)-methyltransferase activity"/>
    <property type="evidence" value="ECO:0007669"/>
    <property type="project" value="UniProtKB-EC"/>
</dbReference>
<evidence type="ECO:0000256" key="5">
    <source>
        <dbReference type="PROSITE-ProRule" id="PRU01016"/>
    </source>
</evidence>
<dbReference type="InterPro" id="IPR029063">
    <property type="entry name" value="SAM-dependent_MTases_sf"/>
</dbReference>
<evidence type="ECO:0000256" key="4">
    <source>
        <dbReference type="ARBA" id="ARBA00022747"/>
    </source>
</evidence>
<comment type="catalytic activity">
    <reaction evidence="7">
        <text>a 2'-deoxycytidine in DNA + S-adenosyl-L-methionine = a 5-methyl-2'-deoxycytidine in DNA + S-adenosyl-L-homocysteine + H(+)</text>
        <dbReference type="Rhea" id="RHEA:13681"/>
        <dbReference type="Rhea" id="RHEA-COMP:11369"/>
        <dbReference type="Rhea" id="RHEA-COMP:11370"/>
        <dbReference type="ChEBI" id="CHEBI:15378"/>
        <dbReference type="ChEBI" id="CHEBI:57856"/>
        <dbReference type="ChEBI" id="CHEBI:59789"/>
        <dbReference type="ChEBI" id="CHEBI:85452"/>
        <dbReference type="ChEBI" id="CHEBI:85454"/>
        <dbReference type="EC" id="2.1.1.37"/>
    </reaction>
</comment>
<dbReference type="GO" id="GO:0032259">
    <property type="term" value="P:methylation"/>
    <property type="evidence" value="ECO:0007669"/>
    <property type="project" value="UniProtKB-KW"/>
</dbReference>
<organism evidence="8 9">
    <name type="scientific">Lysinibacillus zambalensis</name>
    <dbReference type="NCBI Taxonomy" id="3160866"/>
    <lineage>
        <taxon>Bacteria</taxon>
        <taxon>Bacillati</taxon>
        <taxon>Bacillota</taxon>
        <taxon>Bacilli</taxon>
        <taxon>Bacillales</taxon>
        <taxon>Bacillaceae</taxon>
        <taxon>Lysinibacillus</taxon>
    </lineage>
</organism>
<dbReference type="Proteomes" id="UP001478862">
    <property type="component" value="Unassembled WGS sequence"/>
</dbReference>
<evidence type="ECO:0000256" key="1">
    <source>
        <dbReference type="ARBA" id="ARBA00022603"/>
    </source>
</evidence>
<dbReference type="PROSITE" id="PS51679">
    <property type="entry name" value="SAM_MT_C5"/>
    <property type="match status" value="1"/>
</dbReference>
<dbReference type="PANTHER" id="PTHR10629">
    <property type="entry name" value="CYTOSINE-SPECIFIC METHYLTRANSFERASE"/>
    <property type="match status" value="1"/>
</dbReference>
<dbReference type="SUPFAM" id="SSF53335">
    <property type="entry name" value="S-adenosyl-L-methionine-dependent methyltransferases"/>
    <property type="match status" value="1"/>
</dbReference>
<comment type="caution">
    <text evidence="8">The sequence shown here is derived from an EMBL/GenBank/DDBJ whole genome shotgun (WGS) entry which is preliminary data.</text>
</comment>
<evidence type="ECO:0000313" key="8">
    <source>
        <dbReference type="EMBL" id="MEQ6357332.1"/>
    </source>
</evidence>
<evidence type="ECO:0000256" key="2">
    <source>
        <dbReference type="ARBA" id="ARBA00022679"/>
    </source>
</evidence>
<evidence type="ECO:0000256" key="6">
    <source>
        <dbReference type="RuleBase" id="RU000416"/>
    </source>
</evidence>
<name>A0ABV1MXU7_9BACI</name>
<keyword evidence="9" id="KW-1185">Reference proteome</keyword>
<proteinExistence type="inferred from homology"/>
<dbReference type="InterPro" id="IPR018117">
    <property type="entry name" value="C5_DNA_meth_AS"/>
</dbReference>
<dbReference type="NCBIfam" id="TIGR00675">
    <property type="entry name" value="dcm"/>
    <property type="match status" value="1"/>
</dbReference>
<protein>
    <recommendedName>
        <fullName evidence="7">Cytosine-specific methyltransferase</fullName>
        <ecNumber evidence="7">2.1.1.37</ecNumber>
    </recommendedName>
</protein>
<dbReference type="PROSITE" id="PS00094">
    <property type="entry name" value="C5_MTASE_1"/>
    <property type="match status" value="1"/>
</dbReference>
<accession>A0ABV1MXU7</accession>
<dbReference type="InterPro" id="IPR001525">
    <property type="entry name" value="C5_MeTfrase"/>
</dbReference>
<dbReference type="InterPro" id="IPR050390">
    <property type="entry name" value="C5-Methyltransferase"/>
</dbReference>
<dbReference type="Gene3D" id="3.90.120.10">
    <property type="entry name" value="DNA Methylase, subunit A, domain 2"/>
    <property type="match status" value="1"/>
</dbReference>
<dbReference type="RefSeq" id="WP_349661695.1">
    <property type="nucleotide sequence ID" value="NZ_JBEGDG010000024.1"/>
</dbReference>
<keyword evidence="2 5" id="KW-0808">Transferase</keyword>
<dbReference type="Pfam" id="PF00145">
    <property type="entry name" value="DNA_methylase"/>
    <property type="match status" value="1"/>
</dbReference>
<gene>
    <name evidence="8" type="ORF">ABNX05_22210</name>
</gene>
<dbReference type="PRINTS" id="PR00105">
    <property type="entry name" value="C5METTRFRASE"/>
</dbReference>
<sequence>MNFIDIFAGCGGLSEGFEQNPNYNMLAAVEWEKPQVINLRNHLRNNYGMEDADERVIRFDVQRTEDLINGWEEDPEYGSHQGLDNLVTGENVDLIIGGPPCQAYSIAGRIRDNNGMRDDYRNFLFESYMRLVRHYQPQLFVFENVPGILSARPGNGALVTDLIREEIRNSGYEIIDDLREAQFDLTQYGVPQNRKRIIIIGLRRDLYEGHQEILHNFYQNIMPQYREELRTVGDAIGDLPHFVPTGTVQRVNGRNVSHTYNFDVPNHFPRFHSERDIQIFRILAEDIETGRNEYTSTEALRQLYTEMTGRESNVHKYHVLRWNEPSNTIPAHLYKDGLRHIHPDSTQARSITVREAARLQTFPDNYEFISSPGDNYKMIGNAVPPGFSSKLASALEILL</sequence>
<feature type="active site" evidence="5">
    <location>
        <position position="101"/>
    </location>
</feature>
<comment type="similarity">
    <text evidence="5 6">Belongs to the class I-like SAM-binding methyltransferase superfamily. C5-methyltransferase family.</text>
</comment>
<dbReference type="EC" id="2.1.1.37" evidence="7"/>
<keyword evidence="4" id="KW-0680">Restriction system</keyword>
<dbReference type="Gene3D" id="3.40.50.150">
    <property type="entry name" value="Vaccinia Virus protein VP39"/>
    <property type="match status" value="1"/>
</dbReference>